<evidence type="ECO:0000313" key="3">
    <source>
        <dbReference type="Proteomes" id="UP000675968"/>
    </source>
</evidence>
<accession>A0A8T4L542</accession>
<name>A0A8T4L542_9ARCH</name>
<dbReference type="PROSITE" id="PS51257">
    <property type="entry name" value="PROKAR_LIPOPROTEIN"/>
    <property type="match status" value="1"/>
</dbReference>
<protein>
    <submittedName>
        <fullName evidence="2">Uncharacterized protein</fullName>
    </submittedName>
</protein>
<reference evidence="2" key="2">
    <citation type="submission" date="2021-05" db="EMBL/GenBank/DDBJ databases">
        <title>Protein family content uncovers lineage relationships and bacterial pathway maintenance mechanisms in DPANN archaea.</title>
        <authorList>
            <person name="Castelle C.J."/>
            <person name="Meheust R."/>
            <person name="Jaffe A.L."/>
            <person name="Seitz K."/>
            <person name="Gong X."/>
            <person name="Baker B.J."/>
            <person name="Banfield J.F."/>
        </authorList>
    </citation>
    <scope>NUCLEOTIDE SEQUENCE</scope>
    <source>
        <strain evidence="2">RIFCSPLOWO2_01_FULL_AR10_48_17</strain>
    </source>
</reference>
<comment type="caution">
    <text evidence="2">The sequence shown here is derived from an EMBL/GenBank/DDBJ whole genome shotgun (WGS) entry which is preliminary data.</text>
</comment>
<reference evidence="2" key="1">
    <citation type="submission" date="2021-03" db="EMBL/GenBank/DDBJ databases">
        <authorList>
            <person name="Jaffe A."/>
        </authorList>
    </citation>
    <scope>NUCLEOTIDE SEQUENCE</scope>
    <source>
        <strain evidence="2">RIFCSPLOWO2_01_FULL_AR10_48_17</strain>
    </source>
</reference>
<dbReference type="AlphaFoldDB" id="A0A8T4L542"/>
<feature type="region of interest" description="Disordered" evidence="1">
    <location>
        <begin position="32"/>
        <end position="80"/>
    </location>
</feature>
<feature type="compositionally biased region" description="Basic and acidic residues" evidence="1">
    <location>
        <begin position="68"/>
        <end position="79"/>
    </location>
</feature>
<dbReference type="EMBL" id="JAGVWC010000011">
    <property type="protein sequence ID" value="MBS3061951.1"/>
    <property type="molecule type" value="Genomic_DNA"/>
</dbReference>
<dbReference type="Proteomes" id="UP000675968">
    <property type="component" value="Unassembled WGS sequence"/>
</dbReference>
<organism evidence="2 3">
    <name type="scientific">Candidatus Iainarchaeum sp</name>
    <dbReference type="NCBI Taxonomy" id="3101447"/>
    <lineage>
        <taxon>Archaea</taxon>
        <taxon>Candidatus Iainarchaeota</taxon>
        <taxon>Candidatus Iainarchaeia</taxon>
        <taxon>Candidatus Iainarchaeales</taxon>
        <taxon>Candidatus Iainarchaeaceae</taxon>
        <taxon>Candidatus Iainarchaeum</taxon>
    </lineage>
</organism>
<evidence type="ECO:0000313" key="2">
    <source>
        <dbReference type="EMBL" id="MBS3061951.1"/>
    </source>
</evidence>
<feature type="compositionally biased region" description="Low complexity" evidence="1">
    <location>
        <begin position="38"/>
        <end position="60"/>
    </location>
</feature>
<gene>
    <name evidence="2" type="ORF">J4215_05205</name>
</gene>
<sequence length="378" mass="41378">MNRRLRLIVWPLAVLLLVWLVGCAQVPSSTGPNAATFPPSGSNNPASDSNDDSGPLGNNPGPDPDADNDPKIEDAKDVMKSSSSTIAQQSAAMRILIEAGVSEDELPAEVVARIKEWVRFVLSDPASTPRAWLDAFSWAESLGIKDPELMDAVKNKIKAYIEGVLTNSTLCKGRLIELAELTSTADLDALNTQIMNRAASAPLQCSWVTREWATRNYSYNHFLRVSILGGTLKEHAVFGYRNPEALTYYWSDGLLTWEFQETTRDDCATTVRTGSGSEVLDRYEDGYVGVYADGTYSGPIVDKAVMVHVTVTQTNEEGCEETAQSYDEPLGITLAFIEGTWTESGRLNGSLNDSWAAHPDTDDFTGNQKIEWDLSLPN</sequence>
<evidence type="ECO:0000256" key="1">
    <source>
        <dbReference type="SAM" id="MobiDB-lite"/>
    </source>
</evidence>
<proteinExistence type="predicted"/>